<dbReference type="InterPro" id="IPR055355">
    <property type="entry name" value="ZP-C"/>
</dbReference>
<keyword evidence="2" id="KW-1015">Disulfide bond</keyword>
<dbReference type="Proteomes" id="UP001221898">
    <property type="component" value="Unassembled WGS sequence"/>
</dbReference>
<protein>
    <recommendedName>
        <fullName evidence="4">ZP domain-containing protein</fullName>
    </recommendedName>
</protein>
<evidence type="ECO:0000259" key="4">
    <source>
        <dbReference type="PROSITE" id="PS51034"/>
    </source>
</evidence>
<evidence type="ECO:0000256" key="1">
    <source>
        <dbReference type="ARBA" id="ARBA00022729"/>
    </source>
</evidence>
<comment type="caution">
    <text evidence="5">The sequence shown here is derived from an EMBL/GenBank/DDBJ whole genome shotgun (WGS) entry which is preliminary data.</text>
</comment>
<dbReference type="InterPro" id="IPR042235">
    <property type="entry name" value="ZP-C_dom"/>
</dbReference>
<sequence length="255" mass="28109">MDAMHFLSFFIFASAFIKSSQSLNATDCASHYRRPEYNDIEVECGTTTIKLAILACPVIYTGYNESLLVLNDIIDDPDCTGTLDISVDPPVVRFVFPLNETISCGSIFRTISAPGTGIFADFSNIQTVNVSGVVRSNDPTTGTVTYNADLKYFYSCAYPLEYLINNTRIDVSGSSIAVKDNNGSFISTLSLELYNDLDYADPMVMPPKGLELRTDIFVQVKATNLTSQYNVLLDRCYASTSPHPTNSSFFNLFVS</sequence>
<dbReference type="Pfam" id="PF00100">
    <property type="entry name" value="Zona_pellucida"/>
    <property type="match status" value="1"/>
</dbReference>
<keyword evidence="1 3" id="KW-0732">Signal</keyword>
<dbReference type="AlphaFoldDB" id="A0AAD7SB17"/>
<keyword evidence="6" id="KW-1185">Reference proteome</keyword>
<dbReference type="PANTHER" id="PTHR14002:SF21">
    <property type="entry name" value="SI:CH211-103F14.3-RELATED"/>
    <property type="match status" value="1"/>
</dbReference>
<evidence type="ECO:0000313" key="5">
    <source>
        <dbReference type="EMBL" id="KAJ8399037.1"/>
    </source>
</evidence>
<dbReference type="PANTHER" id="PTHR14002">
    <property type="entry name" value="ENDOGLIN/TGF-BETA RECEPTOR TYPE III"/>
    <property type="match status" value="1"/>
</dbReference>
<feature type="domain" description="ZP" evidence="4">
    <location>
        <begin position="43"/>
        <end position="255"/>
    </location>
</feature>
<dbReference type="PROSITE" id="PS51034">
    <property type="entry name" value="ZP_2"/>
    <property type="match status" value="1"/>
</dbReference>
<accession>A0AAD7SB17</accession>
<reference evidence="5" key="1">
    <citation type="journal article" date="2023" name="Science">
        <title>Genome structures resolve the early diversification of teleost fishes.</title>
        <authorList>
            <person name="Parey E."/>
            <person name="Louis A."/>
            <person name="Montfort J."/>
            <person name="Bouchez O."/>
            <person name="Roques C."/>
            <person name="Iampietro C."/>
            <person name="Lluch J."/>
            <person name="Castinel A."/>
            <person name="Donnadieu C."/>
            <person name="Desvignes T."/>
            <person name="Floi Bucao C."/>
            <person name="Jouanno E."/>
            <person name="Wen M."/>
            <person name="Mejri S."/>
            <person name="Dirks R."/>
            <person name="Jansen H."/>
            <person name="Henkel C."/>
            <person name="Chen W.J."/>
            <person name="Zahm M."/>
            <person name="Cabau C."/>
            <person name="Klopp C."/>
            <person name="Thompson A.W."/>
            <person name="Robinson-Rechavi M."/>
            <person name="Braasch I."/>
            <person name="Lecointre G."/>
            <person name="Bobe J."/>
            <person name="Postlethwait J.H."/>
            <person name="Berthelot C."/>
            <person name="Roest Crollius H."/>
            <person name="Guiguen Y."/>
        </authorList>
    </citation>
    <scope>NUCLEOTIDE SEQUENCE</scope>
    <source>
        <strain evidence="5">NC1722</strain>
    </source>
</reference>
<evidence type="ECO:0000256" key="2">
    <source>
        <dbReference type="ARBA" id="ARBA00023157"/>
    </source>
</evidence>
<proteinExistence type="predicted"/>
<evidence type="ECO:0000313" key="6">
    <source>
        <dbReference type="Proteomes" id="UP001221898"/>
    </source>
</evidence>
<dbReference type="Gene3D" id="2.60.40.4100">
    <property type="entry name" value="Zona pellucida, ZP-C domain"/>
    <property type="match status" value="1"/>
</dbReference>
<feature type="signal peptide" evidence="3">
    <location>
        <begin position="1"/>
        <end position="22"/>
    </location>
</feature>
<name>A0AAD7SB17_9TELE</name>
<gene>
    <name evidence="5" type="ORF">AAFF_G00417040</name>
</gene>
<feature type="chain" id="PRO_5042182964" description="ZP domain-containing protein" evidence="3">
    <location>
        <begin position="23"/>
        <end position="255"/>
    </location>
</feature>
<evidence type="ECO:0000256" key="3">
    <source>
        <dbReference type="SAM" id="SignalP"/>
    </source>
</evidence>
<dbReference type="EMBL" id="JAINUG010000086">
    <property type="protein sequence ID" value="KAJ8399037.1"/>
    <property type="molecule type" value="Genomic_DNA"/>
</dbReference>
<organism evidence="5 6">
    <name type="scientific">Aldrovandia affinis</name>
    <dbReference type="NCBI Taxonomy" id="143900"/>
    <lineage>
        <taxon>Eukaryota</taxon>
        <taxon>Metazoa</taxon>
        <taxon>Chordata</taxon>
        <taxon>Craniata</taxon>
        <taxon>Vertebrata</taxon>
        <taxon>Euteleostomi</taxon>
        <taxon>Actinopterygii</taxon>
        <taxon>Neopterygii</taxon>
        <taxon>Teleostei</taxon>
        <taxon>Notacanthiformes</taxon>
        <taxon>Halosauridae</taxon>
        <taxon>Aldrovandia</taxon>
    </lineage>
</organism>
<dbReference type="InterPro" id="IPR001507">
    <property type="entry name" value="ZP_dom"/>
</dbReference>